<dbReference type="GO" id="GO:0004130">
    <property type="term" value="F:cytochrome-c peroxidase activity"/>
    <property type="evidence" value="ECO:0007669"/>
    <property type="project" value="TreeGrafter"/>
</dbReference>
<dbReference type="Pfam" id="PF00034">
    <property type="entry name" value="Cytochrom_C"/>
    <property type="match status" value="1"/>
</dbReference>
<evidence type="ECO:0000256" key="9">
    <source>
        <dbReference type="PIRSR" id="PIRSR000294-2"/>
    </source>
</evidence>
<reference evidence="12 13" key="1">
    <citation type="journal article" date="2014" name="Environ. Microbiol.">
        <title>The nitrate-ammonifying and nosZ-carrying bacterium Bacillus vireti is a potent source and sink for nitric and nitrous oxide under high nitrate conditions.</title>
        <authorList>
            <person name="Mania D."/>
            <person name="Heylen K."/>
            <person name="van Spanning R.J."/>
            <person name="Frostegard A."/>
        </authorList>
    </citation>
    <scope>NUCLEOTIDE SEQUENCE [LARGE SCALE GENOMIC DNA]</scope>
    <source>
        <strain evidence="12 13">LMG 21834</strain>
    </source>
</reference>
<evidence type="ECO:0000256" key="8">
    <source>
        <dbReference type="PIRSR" id="PIRSR000294-1"/>
    </source>
</evidence>
<keyword evidence="10" id="KW-0812">Transmembrane</keyword>
<dbReference type="GO" id="GO:0042597">
    <property type="term" value="C:periplasmic space"/>
    <property type="evidence" value="ECO:0007669"/>
    <property type="project" value="UniProtKB-SubCell"/>
</dbReference>
<evidence type="ECO:0000256" key="6">
    <source>
        <dbReference type="ARBA" id="ARBA00023002"/>
    </source>
</evidence>
<keyword evidence="5" id="KW-0574">Periplasm</keyword>
<dbReference type="PROSITE" id="PS51007">
    <property type="entry name" value="CYTC"/>
    <property type="match status" value="2"/>
</dbReference>
<evidence type="ECO:0000256" key="5">
    <source>
        <dbReference type="ARBA" id="ARBA00022764"/>
    </source>
</evidence>
<keyword evidence="12" id="KW-0575">Peroxidase</keyword>
<dbReference type="PROSITE" id="PS51257">
    <property type="entry name" value="PROKAR_LIPOPROTEIN"/>
    <property type="match status" value="1"/>
</dbReference>
<comment type="subcellular location">
    <subcellularLocation>
        <location evidence="1">Periplasm</location>
    </subcellularLocation>
</comment>
<dbReference type="GO" id="GO:0009055">
    <property type="term" value="F:electron transfer activity"/>
    <property type="evidence" value="ECO:0007669"/>
    <property type="project" value="InterPro"/>
</dbReference>
<sequence length="357" mass="40050">MKRILSKYKYILIITGMVACIIMVSALSNIGSAAFKNIDNKIGSDALPNVDDYLRTKFEKLGLVPVPVENQMSEEKVELGKMLFFDKRLSGNNEVSCITCHAVDKAFTDGRATAVGVKGREGQRNTPTVLNSAYYEKLFWDGRATSLEEQALGPITNPVEMDQDLDELVKELKDVPEYRRLFANAFHDEISTKHIADALASFERTLIVKDTPFDNYIQGDNKALTTQEKLGMEIFAGKGNCMTCHAGANFSDNDFDNIGINNRDFGRFYVTDQEEDKGAFRSPQLRELTYTAPYMHDGSMKTLEEVVKHYNEGKHVDQFTSEDFNPLNLSDKEQAALVAFLKSLSGKPIKIEEPKIP</sequence>
<comment type="caution">
    <text evidence="12">The sequence shown here is derived from an EMBL/GenBank/DDBJ whole genome shotgun (WGS) entry which is preliminary data.</text>
</comment>
<feature type="domain" description="Cytochrome c" evidence="11">
    <location>
        <begin position="75"/>
        <end position="176"/>
    </location>
</feature>
<dbReference type="FunFam" id="1.10.760.10:FF:000042">
    <property type="entry name" value="Cytochrome c peroxidase"/>
    <property type="match status" value="1"/>
</dbReference>
<keyword evidence="3 9" id="KW-0479">Metal-binding</keyword>
<feature type="binding site" description="axial binding residue" evidence="9">
    <location>
        <position position="101"/>
    </location>
    <ligand>
        <name>heme c</name>
        <dbReference type="ChEBI" id="CHEBI:61717"/>
        <label>1</label>
    </ligand>
    <ligandPart>
        <name>Fe</name>
        <dbReference type="ChEBI" id="CHEBI:18248"/>
    </ligandPart>
</feature>
<gene>
    <name evidence="12" type="ORF">BAVI_06009</name>
</gene>
<keyword evidence="7 9" id="KW-0408">Iron</keyword>
<dbReference type="PANTHER" id="PTHR30600">
    <property type="entry name" value="CYTOCHROME C PEROXIDASE-RELATED"/>
    <property type="match status" value="1"/>
</dbReference>
<dbReference type="GO" id="GO:0046872">
    <property type="term" value="F:metal ion binding"/>
    <property type="evidence" value="ECO:0007669"/>
    <property type="project" value="UniProtKB-KW"/>
</dbReference>
<dbReference type="AlphaFoldDB" id="A0AB94IRY3"/>
<feature type="binding site" description="covalent" evidence="8">
    <location>
        <position position="100"/>
    </location>
    <ligand>
        <name>heme c</name>
        <dbReference type="ChEBI" id="CHEBI:61717"/>
        <label>1</label>
    </ligand>
</feature>
<evidence type="ECO:0000259" key="11">
    <source>
        <dbReference type="PROSITE" id="PS51007"/>
    </source>
</evidence>
<dbReference type="EMBL" id="ALAN01000040">
    <property type="protein sequence ID" value="ETI69737.1"/>
    <property type="molecule type" value="Genomic_DNA"/>
</dbReference>
<feature type="binding site" description="covalent" evidence="8">
    <location>
        <position position="244"/>
    </location>
    <ligand>
        <name>heme c</name>
        <dbReference type="ChEBI" id="CHEBI:61717"/>
        <label>2</label>
    </ligand>
</feature>
<dbReference type="GO" id="GO:0020037">
    <property type="term" value="F:heme binding"/>
    <property type="evidence" value="ECO:0007669"/>
    <property type="project" value="InterPro"/>
</dbReference>
<evidence type="ECO:0000256" key="1">
    <source>
        <dbReference type="ARBA" id="ARBA00004418"/>
    </source>
</evidence>
<comment type="cofactor">
    <cofactor evidence="8">
        <name>heme</name>
        <dbReference type="ChEBI" id="CHEBI:30413"/>
    </cofactor>
    <text evidence="8">Binds 2 heme groups.</text>
</comment>
<proteinExistence type="predicted"/>
<evidence type="ECO:0000256" key="4">
    <source>
        <dbReference type="ARBA" id="ARBA00022729"/>
    </source>
</evidence>
<keyword evidence="6" id="KW-0560">Oxidoreductase</keyword>
<organism evidence="12 13">
    <name type="scientific">Neobacillus vireti LMG 21834</name>
    <dbReference type="NCBI Taxonomy" id="1131730"/>
    <lineage>
        <taxon>Bacteria</taxon>
        <taxon>Bacillati</taxon>
        <taxon>Bacillota</taxon>
        <taxon>Bacilli</taxon>
        <taxon>Bacillales</taxon>
        <taxon>Bacillaceae</taxon>
        <taxon>Neobacillus</taxon>
    </lineage>
</organism>
<dbReference type="Pfam" id="PF03150">
    <property type="entry name" value="CCP_MauG"/>
    <property type="match status" value="1"/>
</dbReference>
<feature type="binding site" description="covalent" evidence="8">
    <location>
        <position position="97"/>
    </location>
    <ligand>
        <name>heme c</name>
        <dbReference type="ChEBI" id="CHEBI:61717"/>
        <label>1</label>
    </ligand>
</feature>
<keyword evidence="10" id="KW-1133">Transmembrane helix</keyword>
<dbReference type="InterPro" id="IPR004852">
    <property type="entry name" value="Di-haem_cyt_c_peroxidsae"/>
</dbReference>
<protein>
    <submittedName>
        <fullName evidence="12">Cytochrome C peroxidase</fullName>
    </submittedName>
</protein>
<evidence type="ECO:0000256" key="10">
    <source>
        <dbReference type="SAM" id="Phobius"/>
    </source>
</evidence>
<evidence type="ECO:0000313" key="12">
    <source>
        <dbReference type="EMBL" id="ETI69737.1"/>
    </source>
</evidence>
<comment type="PTM">
    <text evidence="8">Binds 2 heme groups per subunit.</text>
</comment>
<feature type="domain" description="Cytochrome c" evidence="11">
    <location>
        <begin position="226"/>
        <end position="345"/>
    </location>
</feature>
<dbReference type="Gene3D" id="1.10.760.10">
    <property type="entry name" value="Cytochrome c-like domain"/>
    <property type="match status" value="2"/>
</dbReference>
<evidence type="ECO:0000256" key="3">
    <source>
        <dbReference type="ARBA" id="ARBA00022723"/>
    </source>
</evidence>
<feature type="transmembrane region" description="Helical" evidence="10">
    <location>
        <begin position="12"/>
        <end position="35"/>
    </location>
</feature>
<dbReference type="InterPro" id="IPR026259">
    <property type="entry name" value="MauG/Cytc_peroxidase"/>
</dbReference>
<keyword evidence="10" id="KW-0472">Membrane</keyword>
<dbReference type="SUPFAM" id="SSF46626">
    <property type="entry name" value="Cytochrome c"/>
    <property type="match status" value="2"/>
</dbReference>
<evidence type="ECO:0000313" key="13">
    <source>
        <dbReference type="Proteomes" id="UP000018877"/>
    </source>
</evidence>
<dbReference type="InterPro" id="IPR036909">
    <property type="entry name" value="Cyt_c-like_dom_sf"/>
</dbReference>
<keyword evidence="2 8" id="KW-0349">Heme</keyword>
<name>A0AB94IRY3_9BACI</name>
<evidence type="ECO:0000256" key="7">
    <source>
        <dbReference type="ARBA" id="ARBA00023004"/>
    </source>
</evidence>
<keyword evidence="13" id="KW-1185">Reference proteome</keyword>
<keyword evidence="4" id="KW-0732">Signal</keyword>
<dbReference type="InterPro" id="IPR051395">
    <property type="entry name" value="Cytochrome_c_Peroxidase/MauG"/>
</dbReference>
<accession>A0AB94IRY3</accession>
<dbReference type="InterPro" id="IPR009056">
    <property type="entry name" value="Cyt_c-like_dom"/>
</dbReference>
<feature type="binding site" description="covalent" evidence="8">
    <location>
        <position position="241"/>
    </location>
    <ligand>
        <name>heme c</name>
        <dbReference type="ChEBI" id="CHEBI:61717"/>
        <label>2</label>
    </ligand>
</feature>
<dbReference type="PIRSF" id="PIRSF000294">
    <property type="entry name" value="Cytochrome-c_peroxidase"/>
    <property type="match status" value="1"/>
</dbReference>
<dbReference type="Proteomes" id="UP000018877">
    <property type="component" value="Unassembled WGS sequence"/>
</dbReference>
<feature type="binding site" description="axial binding residue" evidence="9">
    <location>
        <position position="245"/>
    </location>
    <ligand>
        <name>heme c</name>
        <dbReference type="ChEBI" id="CHEBI:61717"/>
        <label>2</label>
    </ligand>
    <ligandPart>
        <name>Fe</name>
        <dbReference type="ChEBI" id="CHEBI:18248"/>
    </ligandPart>
</feature>
<dbReference type="RefSeq" id="WP_024027416.1">
    <property type="nucleotide sequence ID" value="NZ_ALAN01000040.1"/>
</dbReference>
<evidence type="ECO:0000256" key="2">
    <source>
        <dbReference type="ARBA" id="ARBA00022617"/>
    </source>
</evidence>
<dbReference type="PANTHER" id="PTHR30600:SF10">
    <property type="entry name" value="BLL6722 PROTEIN"/>
    <property type="match status" value="1"/>
</dbReference>